<accession>A0ABV8H295</accession>
<reference evidence="2" key="1">
    <citation type="journal article" date="2019" name="Int. J. Syst. Evol. Microbiol.">
        <title>The Global Catalogue of Microorganisms (GCM) 10K type strain sequencing project: providing services to taxonomists for standard genome sequencing and annotation.</title>
        <authorList>
            <consortium name="The Broad Institute Genomics Platform"/>
            <consortium name="The Broad Institute Genome Sequencing Center for Infectious Disease"/>
            <person name="Wu L."/>
            <person name="Ma J."/>
        </authorList>
    </citation>
    <scope>NUCLEOTIDE SEQUENCE [LARGE SCALE GENOMIC DNA]</scope>
    <source>
        <strain evidence="2">IBRC-M 10703</strain>
    </source>
</reference>
<dbReference type="Pfam" id="PF13028">
    <property type="entry name" value="DUF3889"/>
    <property type="match status" value="1"/>
</dbReference>
<proteinExistence type="predicted"/>
<dbReference type="RefSeq" id="WP_379496872.1">
    <property type="nucleotide sequence ID" value="NZ_JBHSAO010000008.1"/>
</dbReference>
<evidence type="ECO:0000313" key="1">
    <source>
        <dbReference type="EMBL" id="MFC4024376.1"/>
    </source>
</evidence>
<sequence length="216" mass="24672">MYPNYRYHPQHYYPAPPSVHPDYNYNNGYPPYPYDRQQSIRGQATWTDGGQVTKCEIPWSEDEFMTTAVGDTSPYQCGDTLKIRNVSAPVGREIIVKVVDQVEGYPPNKINLHRRAFQALGVSPNVGVINIEIIPSPELELEKWGKYLLAVTQTAYPEYDITDYRSSGKSVLSSTQTKESYDFILQSHQETIKVQGNVIYNPNTDRIISFDIKELN</sequence>
<dbReference type="CDD" id="cd22191">
    <property type="entry name" value="DPBB_RlpA_EXP_N-like"/>
    <property type="match status" value="1"/>
</dbReference>
<organism evidence="1 2">
    <name type="scientific">Oceanobacillus longus</name>
    <dbReference type="NCBI Taxonomy" id="930120"/>
    <lineage>
        <taxon>Bacteria</taxon>
        <taxon>Bacillati</taxon>
        <taxon>Bacillota</taxon>
        <taxon>Bacilli</taxon>
        <taxon>Bacillales</taxon>
        <taxon>Bacillaceae</taxon>
        <taxon>Oceanobacillus</taxon>
    </lineage>
</organism>
<dbReference type="EMBL" id="JBHSAO010000008">
    <property type="protein sequence ID" value="MFC4024376.1"/>
    <property type="molecule type" value="Genomic_DNA"/>
</dbReference>
<dbReference type="SUPFAM" id="SSF50685">
    <property type="entry name" value="Barwin-like endoglucanases"/>
    <property type="match status" value="1"/>
</dbReference>
<dbReference type="InterPro" id="IPR024987">
    <property type="entry name" value="DUF3889"/>
</dbReference>
<keyword evidence="2" id="KW-1185">Reference proteome</keyword>
<protein>
    <submittedName>
        <fullName evidence="1">DUF3889 domain-containing protein</fullName>
    </submittedName>
</protein>
<name>A0ABV8H295_9BACI</name>
<gene>
    <name evidence="1" type="ORF">ACFOUV_11275</name>
</gene>
<evidence type="ECO:0000313" key="2">
    <source>
        <dbReference type="Proteomes" id="UP001595772"/>
    </source>
</evidence>
<dbReference type="Gene3D" id="2.40.40.10">
    <property type="entry name" value="RlpA-like domain"/>
    <property type="match status" value="1"/>
</dbReference>
<dbReference type="InterPro" id="IPR036908">
    <property type="entry name" value="RlpA-like_sf"/>
</dbReference>
<comment type="caution">
    <text evidence="1">The sequence shown here is derived from an EMBL/GenBank/DDBJ whole genome shotgun (WGS) entry which is preliminary data.</text>
</comment>
<dbReference type="Proteomes" id="UP001595772">
    <property type="component" value="Unassembled WGS sequence"/>
</dbReference>
<dbReference type="Gene3D" id="3.10.450.390">
    <property type="entry name" value="Protein of unknown function DUF3889"/>
    <property type="match status" value="1"/>
</dbReference>